<dbReference type="EMBL" id="VCAU01000046">
    <property type="protein sequence ID" value="KAF9888496.1"/>
    <property type="molecule type" value="Genomic_DNA"/>
</dbReference>
<evidence type="ECO:0000313" key="4">
    <source>
        <dbReference type="EMBL" id="KAF9888496.1"/>
    </source>
</evidence>
<dbReference type="PANTHER" id="PTHR34997">
    <property type="entry name" value="AM15"/>
    <property type="match status" value="1"/>
</dbReference>
<dbReference type="Pfam" id="PF01476">
    <property type="entry name" value="LysM"/>
    <property type="match status" value="1"/>
</dbReference>
<evidence type="ECO:0000259" key="3">
    <source>
        <dbReference type="PROSITE" id="PS51782"/>
    </source>
</evidence>
<keyword evidence="5" id="KW-1185">Reference proteome</keyword>
<keyword evidence="2" id="KW-0843">Virulence</keyword>
<dbReference type="Proteomes" id="UP001194746">
    <property type="component" value="Unassembled WGS sequence"/>
</dbReference>
<reference evidence="4" key="2">
    <citation type="submission" date="2020-02" db="EMBL/GenBank/DDBJ databases">
        <authorList>
            <person name="Gilchrist C.L.M."/>
            <person name="Chooi Y.-H."/>
        </authorList>
    </citation>
    <scope>NUCLEOTIDE SEQUENCE</scope>
    <source>
        <strain evidence="4">MST-FP2251</strain>
    </source>
</reference>
<dbReference type="Gene3D" id="3.10.350.10">
    <property type="entry name" value="LysM domain"/>
    <property type="match status" value="1"/>
</dbReference>
<dbReference type="GO" id="GO:0008061">
    <property type="term" value="F:chitin binding"/>
    <property type="evidence" value="ECO:0007669"/>
    <property type="project" value="UniProtKB-KW"/>
</dbReference>
<dbReference type="InterPro" id="IPR018392">
    <property type="entry name" value="LysM"/>
</dbReference>
<name>A0AAD4CL85_ASPNN</name>
<gene>
    <name evidence="4" type="ORF">FE257_008603</name>
</gene>
<comment type="caution">
    <text evidence="4">The sequence shown here is derived from an EMBL/GenBank/DDBJ whole genome shotgun (WGS) entry which is preliminary data.</text>
</comment>
<reference evidence="4" key="1">
    <citation type="journal article" date="2019" name="Beilstein J. Org. Chem.">
        <title>Nanangenines: drimane sesquiterpenoids as the dominant metabolite cohort of a novel Australian fungus, Aspergillus nanangensis.</title>
        <authorList>
            <person name="Lacey H.J."/>
            <person name="Gilchrist C.L.M."/>
            <person name="Crombie A."/>
            <person name="Kalaitzis J.A."/>
            <person name="Vuong D."/>
            <person name="Rutledge P.J."/>
            <person name="Turner P."/>
            <person name="Pitt J.I."/>
            <person name="Lacey E."/>
            <person name="Chooi Y.H."/>
            <person name="Piggott A.M."/>
        </authorList>
    </citation>
    <scope>NUCLEOTIDE SEQUENCE</scope>
    <source>
        <strain evidence="4">MST-FP2251</strain>
    </source>
</reference>
<dbReference type="CDD" id="cd00118">
    <property type="entry name" value="LysM"/>
    <property type="match status" value="1"/>
</dbReference>
<organism evidence="4 5">
    <name type="scientific">Aspergillus nanangensis</name>
    <dbReference type="NCBI Taxonomy" id="2582783"/>
    <lineage>
        <taxon>Eukaryota</taxon>
        <taxon>Fungi</taxon>
        <taxon>Dikarya</taxon>
        <taxon>Ascomycota</taxon>
        <taxon>Pezizomycotina</taxon>
        <taxon>Eurotiomycetes</taxon>
        <taxon>Eurotiomycetidae</taxon>
        <taxon>Eurotiales</taxon>
        <taxon>Aspergillaceae</taxon>
        <taxon>Aspergillus</taxon>
        <taxon>Aspergillus subgen. Circumdati</taxon>
    </lineage>
</organism>
<dbReference type="AlphaFoldDB" id="A0AAD4CL85"/>
<feature type="domain" description="LysM" evidence="3">
    <location>
        <begin position="368"/>
        <end position="414"/>
    </location>
</feature>
<keyword evidence="1" id="KW-0147">Chitin-binding</keyword>
<accession>A0AAD4CL85</accession>
<evidence type="ECO:0000256" key="1">
    <source>
        <dbReference type="ARBA" id="ARBA00022669"/>
    </source>
</evidence>
<dbReference type="InterPro" id="IPR036779">
    <property type="entry name" value="LysM_dom_sf"/>
</dbReference>
<sequence length="994" mass="110005">MRVTSFAWHSLGKVSASSTWASVVDHGANKRGHDNMTTLCTESCRESLSSWITAVDKACPEPITEDGIIKMASTVPLTYQEGFNLACLKDGETWCMLASQDWEGSDIRKYPSDYCASGDPEFDGPECFEEGFDQYAVDPEDTRMSNLYDQELLCSPCFMRMFRQRLLSPFLLRGSFTGYLVDEFEDMQSVCSTSMPYTTSTTSAFVGTLSRTATSTISSPSPTPTCTGRTLSGTVPALTCEQLADKYNVTTGELRHRTKSPECEFSESLCLPDACEISIVPIGSSCESLVSNFSTNVEISESQFVNWNPYLVGDCERPAWNQRVCIQPPGGLYENHHTIYNPTSTSGYYTTAIPPAPTVSGSTEACGRYYDVNDGDTCQSIALQFGISFDFFRTLNPQVDPACSNLWLGYAYCVAEVLPAPTSDNGLCGPFNDHALCGDSGFGDCCSTSGYCKYHPSHAELKTLAECSPSAPPPMAQRSPKTAPAAPTTMIGSVAIQLLASVVLCMVIVEMVSTTVDPEIATRGRANPILGAQVWMAPRPATTRNLLNNLNPPQNRPRIDGMDQDLSFDPARCAELYNRIIRIGLDGSQRSLRRERLRTSWFDAWSAHPDVAPHVPPWRARFPPLVVSFLNQIDLVVSSDGVPVVNHALAYHVQSVSPPPRLQPPELDGLEDCVLLFRNNLGALPDSVGLIMDLSDLQVSYIHDRFDWEENPQWHGLQYILERLNAIIDVRKYRPSPAESDLYDPYQAISNAWSVVPWNDWALNQSIEAYNALLQAIEARLPGSQERAEPQSCPSIATPETIDPNIKGFPRAFLLQAKKPSFKQIAPGLTVYDPTAPPPPIEVHYPSRGEPEFRTPYHCELNGYPAVSDALVLFPATEHEARERQAGLWISPDVAWADTVKLALPFELSSFPRFDGKCVPQRTSTGLWGQYRCSFFVDHGTRLVSLLGKWTELIETGVWTVSEDGVEGDIGFYRQAEEQAKSDWFVLEDCFPLR</sequence>
<dbReference type="InterPro" id="IPR052210">
    <property type="entry name" value="LysM1-like"/>
</dbReference>
<evidence type="ECO:0000256" key="2">
    <source>
        <dbReference type="ARBA" id="ARBA00023026"/>
    </source>
</evidence>
<evidence type="ECO:0000313" key="5">
    <source>
        <dbReference type="Proteomes" id="UP001194746"/>
    </source>
</evidence>
<dbReference type="PANTHER" id="PTHR34997:SF1">
    <property type="entry name" value="PEPTIDOGLYCAN-BINDING LYSIN DOMAIN"/>
    <property type="match status" value="1"/>
</dbReference>
<proteinExistence type="predicted"/>
<dbReference type="SUPFAM" id="SSF54106">
    <property type="entry name" value="LysM domain"/>
    <property type="match status" value="1"/>
</dbReference>
<dbReference type="PROSITE" id="PS51782">
    <property type="entry name" value="LYSM"/>
    <property type="match status" value="1"/>
</dbReference>
<dbReference type="SMART" id="SM00257">
    <property type="entry name" value="LysM"/>
    <property type="match status" value="1"/>
</dbReference>
<protein>
    <recommendedName>
        <fullName evidence="3">LysM domain-containing protein</fullName>
    </recommendedName>
</protein>